<dbReference type="OrthoDB" id="8138334at2"/>
<evidence type="ECO:0000256" key="7">
    <source>
        <dbReference type="RuleBase" id="RU363032"/>
    </source>
</evidence>
<keyword evidence="6 7" id="KW-0472">Membrane</keyword>
<evidence type="ECO:0000256" key="3">
    <source>
        <dbReference type="ARBA" id="ARBA00022475"/>
    </source>
</evidence>
<reference evidence="9 10" key="1">
    <citation type="submission" date="2018-09" db="EMBL/GenBank/DDBJ databases">
        <title>Complete genome sequence of the hydrocarbonoclastic bacterium Alcaligenes aquatilis QD168, isolated from a crude-oil polluted marine sediment of Central Chile.</title>
        <authorList>
            <person name="Duran R.E."/>
            <person name="Barra B."/>
            <person name="Salva-Serra F."/>
            <person name="Mendez V."/>
            <person name="Moore E.R.B."/>
            <person name="Seeger M."/>
        </authorList>
    </citation>
    <scope>NUCLEOTIDE SEQUENCE [LARGE SCALE GENOMIC DNA]</scope>
    <source>
        <strain evidence="9 10">QD168</strain>
    </source>
</reference>
<feature type="domain" description="ABC transmembrane type-1" evidence="8">
    <location>
        <begin position="83"/>
        <end position="263"/>
    </location>
</feature>
<keyword evidence="4 7" id="KW-0812">Transmembrane</keyword>
<dbReference type="GO" id="GO:0055085">
    <property type="term" value="P:transmembrane transport"/>
    <property type="evidence" value="ECO:0007669"/>
    <property type="project" value="InterPro"/>
</dbReference>
<evidence type="ECO:0000256" key="5">
    <source>
        <dbReference type="ARBA" id="ARBA00022989"/>
    </source>
</evidence>
<feature type="transmembrane region" description="Helical" evidence="7">
    <location>
        <begin position="131"/>
        <end position="159"/>
    </location>
</feature>
<sequence>MSAVKQASLPAQSAPAAGAWADALWRRGLERVVYGLAGLALFILVWRLAYVLDWAPRGTLPDPLALPSALVAELESGRLWPAAQSSLVHYFWGLGLGTVLGILFGLASATLRRFDLLQAYLVRLLRPIPPLAWVVFAIAWFKVSHAGAAFVIAIGVFWLNYFATYSAVRSVDPRYYELASAFGHGSYFSRAWTVTLPAIAPGLLSGVRAGIGQAWMTLIAAELLGVPGMGQEMNAAAGVGAYDAVVVYMLIISMVYTVCDMLFLTLNKWILQWQP</sequence>
<dbReference type="SUPFAM" id="SSF161098">
    <property type="entry name" value="MetI-like"/>
    <property type="match status" value="1"/>
</dbReference>
<evidence type="ECO:0000256" key="1">
    <source>
        <dbReference type="ARBA" id="ARBA00004651"/>
    </source>
</evidence>
<proteinExistence type="inferred from homology"/>
<dbReference type="GO" id="GO:0005886">
    <property type="term" value="C:plasma membrane"/>
    <property type="evidence" value="ECO:0007669"/>
    <property type="project" value="UniProtKB-SubCell"/>
</dbReference>
<keyword evidence="3" id="KW-1003">Cell membrane</keyword>
<dbReference type="Pfam" id="PF00528">
    <property type="entry name" value="BPD_transp_1"/>
    <property type="match status" value="1"/>
</dbReference>
<dbReference type="KEGG" id="aaqu:D3M96_17675"/>
<name>A0A3G2HZC0_9BURK</name>
<evidence type="ECO:0000313" key="10">
    <source>
        <dbReference type="Proteomes" id="UP000268070"/>
    </source>
</evidence>
<dbReference type="PANTHER" id="PTHR30151:SF0">
    <property type="entry name" value="ABC TRANSPORTER PERMEASE PROTEIN MJ0413-RELATED"/>
    <property type="match status" value="1"/>
</dbReference>
<dbReference type="AlphaFoldDB" id="A0A3G2HZC0"/>
<keyword evidence="2 7" id="KW-0813">Transport</keyword>
<feature type="transmembrane region" description="Helical" evidence="7">
    <location>
        <begin position="245"/>
        <end position="266"/>
    </location>
</feature>
<evidence type="ECO:0000259" key="8">
    <source>
        <dbReference type="PROSITE" id="PS50928"/>
    </source>
</evidence>
<dbReference type="PROSITE" id="PS50928">
    <property type="entry name" value="ABC_TM1"/>
    <property type="match status" value="1"/>
</dbReference>
<organism evidence="9 10">
    <name type="scientific">Alcaligenes aquatilis</name>
    <dbReference type="NCBI Taxonomy" id="323284"/>
    <lineage>
        <taxon>Bacteria</taxon>
        <taxon>Pseudomonadati</taxon>
        <taxon>Pseudomonadota</taxon>
        <taxon>Betaproteobacteria</taxon>
        <taxon>Burkholderiales</taxon>
        <taxon>Alcaligenaceae</taxon>
        <taxon>Alcaligenes</taxon>
    </lineage>
</organism>
<feature type="transmembrane region" description="Helical" evidence="7">
    <location>
        <begin position="32"/>
        <end position="52"/>
    </location>
</feature>
<dbReference type="Gene3D" id="1.10.3720.10">
    <property type="entry name" value="MetI-like"/>
    <property type="match status" value="1"/>
</dbReference>
<evidence type="ECO:0000256" key="4">
    <source>
        <dbReference type="ARBA" id="ARBA00022692"/>
    </source>
</evidence>
<evidence type="ECO:0000313" key="9">
    <source>
        <dbReference type="EMBL" id="AYN22211.1"/>
    </source>
</evidence>
<dbReference type="InterPro" id="IPR000515">
    <property type="entry name" value="MetI-like"/>
</dbReference>
<dbReference type="Proteomes" id="UP000268070">
    <property type="component" value="Chromosome"/>
</dbReference>
<dbReference type="RefSeq" id="WP_121739727.1">
    <property type="nucleotide sequence ID" value="NZ_CP032153.1"/>
</dbReference>
<dbReference type="InterPro" id="IPR035906">
    <property type="entry name" value="MetI-like_sf"/>
</dbReference>
<dbReference type="EMBL" id="CP032153">
    <property type="protein sequence ID" value="AYN22211.1"/>
    <property type="molecule type" value="Genomic_DNA"/>
</dbReference>
<evidence type="ECO:0000256" key="2">
    <source>
        <dbReference type="ARBA" id="ARBA00022448"/>
    </source>
</evidence>
<keyword evidence="5 7" id="KW-1133">Transmembrane helix</keyword>
<comment type="subcellular location">
    <subcellularLocation>
        <location evidence="1 7">Cell membrane</location>
        <topology evidence="1 7">Multi-pass membrane protein</topology>
    </subcellularLocation>
</comment>
<dbReference type="PANTHER" id="PTHR30151">
    <property type="entry name" value="ALKANE SULFONATE ABC TRANSPORTER-RELATED, MEMBRANE SUBUNIT"/>
    <property type="match status" value="1"/>
</dbReference>
<feature type="transmembrane region" description="Helical" evidence="7">
    <location>
        <begin position="90"/>
        <end position="111"/>
    </location>
</feature>
<comment type="similarity">
    <text evidence="7">Belongs to the binding-protein-dependent transport system permease family.</text>
</comment>
<gene>
    <name evidence="9" type="ORF">D3M96_17675</name>
</gene>
<accession>A0A3G2HZC0</accession>
<evidence type="ECO:0000256" key="6">
    <source>
        <dbReference type="ARBA" id="ARBA00023136"/>
    </source>
</evidence>
<protein>
    <submittedName>
        <fullName evidence="9">ABC transporter permease</fullName>
    </submittedName>
</protein>